<dbReference type="InterPro" id="IPR029058">
    <property type="entry name" value="AB_hydrolase_fold"/>
</dbReference>
<dbReference type="InterPro" id="IPR002925">
    <property type="entry name" value="Dienelactn_hydro"/>
</dbReference>
<dbReference type="PANTHER" id="PTHR17630">
    <property type="entry name" value="DIENELACTONE HYDROLASE"/>
    <property type="match status" value="1"/>
</dbReference>
<evidence type="ECO:0000259" key="1">
    <source>
        <dbReference type="Pfam" id="PF01738"/>
    </source>
</evidence>
<dbReference type="PANTHER" id="PTHR17630:SF105">
    <property type="entry name" value="DIENELACTONE HYDROLASE FAMILY PROTEIN (AFU_ORTHOLOGUE AFUA_4G08790)"/>
    <property type="match status" value="1"/>
</dbReference>
<dbReference type="Gene3D" id="3.40.50.1820">
    <property type="entry name" value="alpha/beta hydrolase"/>
    <property type="match status" value="1"/>
</dbReference>
<evidence type="ECO:0000313" key="2">
    <source>
        <dbReference type="EMBL" id="CEO53915.1"/>
    </source>
</evidence>
<name>A0A0B7KG82_BIOOC</name>
<dbReference type="GO" id="GO:0016787">
    <property type="term" value="F:hydrolase activity"/>
    <property type="evidence" value="ECO:0007669"/>
    <property type="project" value="InterPro"/>
</dbReference>
<dbReference type="EMBL" id="CDPU01000038">
    <property type="protein sequence ID" value="CEO53915.1"/>
    <property type="molecule type" value="Genomic_DNA"/>
</dbReference>
<sequence length="285" mass="30677">MSCSECFTGAIHQGKLLGSEESIAGIKTYVARPSSNSVSNSTIIFITDAFGFNLINSKLLADQYATKIGCTVLVPDIIPGGGVPVDTLTLMESVGKPVGWFDIRGQIQRIFSFVRMMSIVIPFAIRTRNAFPAVLAYARAVRANLPSGGRLGAAGFCWGGLQTVKLSQEPSIEGGDSRLLDAHFTAHPAGLKVPDDYLKAAKAFHVPISIAVGDEDRFLSKSDVESIEAGFRQEFGPLENDFEAIVYPSCGHGFAVRAEPSKVVENDAANKAALQAIQWFKRHLN</sequence>
<dbReference type="AlphaFoldDB" id="A0A0B7KG82"/>
<accession>A0A0B7KG82</accession>
<gene>
    <name evidence="2" type="ORF">BN869_000009973_1</name>
</gene>
<dbReference type="SUPFAM" id="SSF53474">
    <property type="entry name" value="alpha/beta-Hydrolases"/>
    <property type="match status" value="1"/>
</dbReference>
<feature type="domain" description="Dienelactone hydrolase" evidence="1">
    <location>
        <begin position="26"/>
        <end position="283"/>
    </location>
</feature>
<dbReference type="Pfam" id="PF01738">
    <property type="entry name" value="DLH"/>
    <property type="match status" value="1"/>
</dbReference>
<organism evidence="2">
    <name type="scientific">Bionectria ochroleuca</name>
    <name type="common">Gliocladium roseum</name>
    <dbReference type="NCBI Taxonomy" id="29856"/>
    <lineage>
        <taxon>Eukaryota</taxon>
        <taxon>Fungi</taxon>
        <taxon>Dikarya</taxon>
        <taxon>Ascomycota</taxon>
        <taxon>Pezizomycotina</taxon>
        <taxon>Sordariomycetes</taxon>
        <taxon>Hypocreomycetidae</taxon>
        <taxon>Hypocreales</taxon>
        <taxon>Bionectriaceae</taxon>
        <taxon>Clonostachys</taxon>
    </lineage>
</organism>
<proteinExistence type="predicted"/>
<protein>
    <recommendedName>
        <fullName evidence="1">Dienelactone hydrolase domain-containing protein</fullName>
    </recommendedName>
</protein>
<reference evidence="2" key="1">
    <citation type="submission" date="2015-01" db="EMBL/GenBank/DDBJ databases">
        <authorList>
            <person name="Durling Mikael"/>
        </authorList>
    </citation>
    <scope>NUCLEOTIDE SEQUENCE</scope>
</reference>